<dbReference type="EMBL" id="MU274906">
    <property type="protein sequence ID" value="KAI0090915.1"/>
    <property type="molecule type" value="Genomic_DNA"/>
</dbReference>
<gene>
    <name evidence="1" type="ORF">BDY19DRAFT_663872</name>
</gene>
<proteinExistence type="predicted"/>
<name>A0ACB8U9H0_9APHY</name>
<organism evidence="1 2">
    <name type="scientific">Irpex rosettiformis</name>
    <dbReference type="NCBI Taxonomy" id="378272"/>
    <lineage>
        <taxon>Eukaryota</taxon>
        <taxon>Fungi</taxon>
        <taxon>Dikarya</taxon>
        <taxon>Basidiomycota</taxon>
        <taxon>Agaricomycotina</taxon>
        <taxon>Agaricomycetes</taxon>
        <taxon>Polyporales</taxon>
        <taxon>Irpicaceae</taxon>
        <taxon>Irpex</taxon>
    </lineage>
</organism>
<evidence type="ECO:0000313" key="1">
    <source>
        <dbReference type="EMBL" id="KAI0090915.1"/>
    </source>
</evidence>
<protein>
    <submittedName>
        <fullName evidence="1">Uncharacterized protein</fullName>
    </submittedName>
</protein>
<accession>A0ACB8U9H0</accession>
<reference evidence="1" key="1">
    <citation type="journal article" date="2021" name="Environ. Microbiol.">
        <title>Gene family expansions and transcriptome signatures uncover fungal adaptations to wood decay.</title>
        <authorList>
            <person name="Hage H."/>
            <person name="Miyauchi S."/>
            <person name="Viragh M."/>
            <person name="Drula E."/>
            <person name="Min B."/>
            <person name="Chaduli D."/>
            <person name="Navarro D."/>
            <person name="Favel A."/>
            <person name="Norest M."/>
            <person name="Lesage-Meessen L."/>
            <person name="Balint B."/>
            <person name="Merenyi Z."/>
            <person name="de Eugenio L."/>
            <person name="Morin E."/>
            <person name="Martinez A.T."/>
            <person name="Baldrian P."/>
            <person name="Stursova M."/>
            <person name="Martinez M.J."/>
            <person name="Novotny C."/>
            <person name="Magnuson J.K."/>
            <person name="Spatafora J.W."/>
            <person name="Maurice S."/>
            <person name="Pangilinan J."/>
            <person name="Andreopoulos W."/>
            <person name="LaButti K."/>
            <person name="Hundley H."/>
            <person name="Na H."/>
            <person name="Kuo A."/>
            <person name="Barry K."/>
            <person name="Lipzen A."/>
            <person name="Henrissat B."/>
            <person name="Riley R."/>
            <person name="Ahrendt S."/>
            <person name="Nagy L.G."/>
            <person name="Grigoriev I.V."/>
            <person name="Martin F."/>
            <person name="Rosso M.N."/>
        </authorList>
    </citation>
    <scope>NUCLEOTIDE SEQUENCE</scope>
    <source>
        <strain evidence="1">CBS 384.51</strain>
    </source>
</reference>
<evidence type="ECO:0000313" key="2">
    <source>
        <dbReference type="Proteomes" id="UP001055072"/>
    </source>
</evidence>
<sequence length="335" mass="37490">MRWHCSSLRSKKTRAALSIGPNMDQSSPINHVCDTSMDDVYAKEAHNTAGFWIGFIPPLEFIKMYIPSSCALKVTPSKEVRGRIVIKSCCQEGYQHNSQARVAFMQKCGGKISASVIRSYMELKDGCPKTAVESHPLQEVDDTREDAQVQDDGEHIQTSASGEVAIPLPPGSERIPTRTDLDPGLFVEIATHGDPFHDDPKDAQQWGTIEKREYQSMLTRGKLAWQAKQTFNRQHRTHVFQLLVFGDEARFVRWDRAGASVSGKFNYVEHPSQPGRKHIRQSFDLLVSFDVPDRPSGCHGRERLLGPKLADVQGGYWLHTNPSHGGCAHLQETVS</sequence>
<keyword evidence="2" id="KW-1185">Reference proteome</keyword>
<comment type="caution">
    <text evidence="1">The sequence shown here is derived from an EMBL/GenBank/DDBJ whole genome shotgun (WGS) entry which is preliminary data.</text>
</comment>
<dbReference type="Proteomes" id="UP001055072">
    <property type="component" value="Unassembled WGS sequence"/>
</dbReference>